<accession>A0ABS2NUH7</accession>
<reference evidence="2 3" key="1">
    <citation type="submission" date="2021-01" db="EMBL/GenBank/DDBJ databases">
        <title>Genomic Encyclopedia of Type Strains, Phase IV (KMG-IV): sequencing the most valuable type-strain genomes for metagenomic binning, comparative biology and taxonomic classification.</title>
        <authorList>
            <person name="Goeker M."/>
        </authorList>
    </citation>
    <scope>NUCLEOTIDE SEQUENCE [LARGE SCALE GENOMIC DNA]</scope>
    <source>
        <strain evidence="2 3">DSM 25890</strain>
    </source>
</reference>
<comment type="caution">
    <text evidence="2">The sequence shown here is derived from an EMBL/GenBank/DDBJ whole genome shotgun (WGS) entry which is preliminary data.</text>
</comment>
<dbReference type="InterPro" id="IPR019635">
    <property type="entry name" value="DUF2500"/>
</dbReference>
<evidence type="ECO:0000313" key="3">
    <source>
        <dbReference type="Proteomes" id="UP001314796"/>
    </source>
</evidence>
<sequence>MEVKLNIGGTEFEKLFQQVLPKELSNGFPKDFPNGFSNGFHQSPFESFMFSALPFFGMTIFILVIGMFIFIAIKGIKQWNDNNAQPVLTVATSIVAKRADVSRRAHGANDGVGHHQRTNTSYFVTFQVESGDRMEFQIKPQEYGLLVEGDVGLLTFQGTRYHSFERKK</sequence>
<protein>
    <recommendedName>
        <fullName evidence="4">DUF2500 domain-containing protein</fullName>
    </recommendedName>
</protein>
<keyword evidence="3" id="KW-1185">Reference proteome</keyword>
<evidence type="ECO:0008006" key="4">
    <source>
        <dbReference type="Google" id="ProtNLM"/>
    </source>
</evidence>
<dbReference type="Pfam" id="PF10694">
    <property type="entry name" value="DUF2500"/>
    <property type="match status" value="1"/>
</dbReference>
<evidence type="ECO:0000313" key="2">
    <source>
        <dbReference type="EMBL" id="MBM7616239.1"/>
    </source>
</evidence>
<organism evidence="2 3">
    <name type="scientific">Alkaliphilus hydrothermalis</name>
    <dbReference type="NCBI Taxonomy" id="1482730"/>
    <lineage>
        <taxon>Bacteria</taxon>
        <taxon>Bacillati</taxon>
        <taxon>Bacillota</taxon>
        <taxon>Clostridia</taxon>
        <taxon>Peptostreptococcales</taxon>
        <taxon>Natronincolaceae</taxon>
        <taxon>Alkaliphilus</taxon>
    </lineage>
</organism>
<keyword evidence="1" id="KW-1133">Transmembrane helix</keyword>
<keyword evidence="1" id="KW-0472">Membrane</keyword>
<feature type="transmembrane region" description="Helical" evidence="1">
    <location>
        <begin position="48"/>
        <end position="73"/>
    </location>
</feature>
<proteinExistence type="predicted"/>
<name>A0ABS2NUH7_9FIRM</name>
<gene>
    <name evidence="2" type="ORF">JOC73_002821</name>
</gene>
<keyword evidence="1" id="KW-0812">Transmembrane</keyword>
<dbReference type="Proteomes" id="UP001314796">
    <property type="component" value="Unassembled WGS sequence"/>
</dbReference>
<dbReference type="EMBL" id="JAFBEE010000028">
    <property type="protein sequence ID" value="MBM7616239.1"/>
    <property type="molecule type" value="Genomic_DNA"/>
</dbReference>
<evidence type="ECO:0000256" key="1">
    <source>
        <dbReference type="SAM" id="Phobius"/>
    </source>
</evidence>
<dbReference type="Gene3D" id="2.40.50.660">
    <property type="match status" value="1"/>
</dbReference>